<sequence>MSLKHLIIVSLCLLTIAINARAAPGDPNEVEPKEDGATKPPTTPEPETKPEPEPEPEKVQLIKTSDSSVIIRLLIDPKSGEKKFKKFSLVYALERPNEKGDKEWRYSDKDATVNVAKIKNKVIKRGVVGKVFQYDIEVTNIQPDTKIKILFDLFYDEEKVRTKEIETRTKAKSPVIKTTAQLLTLQFENPNAVKYFAKVNKMKDDKETDCVLELTMSPCFGNSIGLPGLISGEKYSIKVWYIQADNSESEVTTQVITGLQGV</sequence>
<dbReference type="KEGG" id="tut:107371979"/>
<feature type="compositionally biased region" description="Basic and acidic residues" evidence="1">
    <location>
        <begin position="46"/>
        <end position="59"/>
    </location>
</feature>
<feature type="region of interest" description="Disordered" evidence="1">
    <location>
        <begin position="23"/>
        <end position="59"/>
    </location>
</feature>
<dbReference type="OrthoDB" id="10625304at2759"/>
<name>T1JZM2_TETUR</name>
<evidence type="ECO:0000256" key="2">
    <source>
        <dbReference type="SAM" id="SignalP"/>
    </source>
</evidence>
<dbReference type="AlphaFoldDB" id="T1JZM2"/>
<proteinExistence type="predicted"/>
<feature type="signal peptide" evidence="2">
    <location>
        <begin position="1"/>
        <end position="22"/>
    </location>
</feature>
<dbReference type="HOGENOM" id="CLU_1062937_0_0_1"/>
<dbReference type="EnsemblMetazoa" id="tetur03g04470.1">
    <property type="protein sequence ID" value="tetur03g04470.1"/>
    <property type="gene ID" value="tetur03g04470"/>
</dbReference>
<protein>
    <submittedName>
        <fullName evidence="3">Uncharacterized protein</fullName>
    </submittedName>
</protein>
<keyword evidence="2" id="KW-0732">Signal</keyword>
<dbReference type="EMBL" id="CAEY01001122">
    <property type="status" value="NOT_ANNOTATED_CDS"/>
    <property type="molecule type" value="Genomic_DNA"/>
</dbReference>
<keyword evidence="4" id="KW-1185">Reference proteome</keyword>
<accession>T1JZM2</accession>
<evidence type="ECO:0000313" key="4">
    <source>
        <dbReference type="Proteomes" id="UP000015104"/>
    </source>
</evidence>
<feature type="chain" id="PRO_5004580841" evidence="2">
    <location>
        <begin position="23"/>
        <end position="262"/>
    </location>
</feature>
<gene>
    <name evidence="3" type="primary">107371979</name>
</gene>
<dbReference type="Proteomes" id="UP000015104">
    <property type="component" value="Unassembled WGS sequence"/>
</dbReference>
<dbReference type="OMA" id="NTHYRFF"/>
<reference evidence="3" key="2">
    <citation type="submission" date="2015-06" db="UniProtKB">
        <authorList>
            <consortium name="EnsemblMetazoa"/>
        </authorList>
    </citation>
    <scope>IDENTIFICATION</scope>
</reference>
<organism evidence="3 4">
    <name type="scientific">Tetranychus urticae</name>
    <name type="common">Two-spotted spider mite</name>
    <dbReference type="NCBI Taxonomy" id="32264"/>
    <lineage>
        <taxon>Eukaryota</taxon>
        <taxon>Metazoa</taxon>
        <taxon>Ecdysozoa</taxon>
        <taxon>Arthropoda</taxon>
        <taxon>Chelicerata</taxon>
        <taxon>Arachnida</taxon>
        <taxon>Acari</taxon>
        <taxon>Acariformes</taxon>
        <taxon>Trombidiformes</taxon>
        <taxon>Prostigmata</taxon>
        <taxon>Eleutherengona</taxon>
        <taxon>Raphignathae</taxon>
        <taxon>Tetranychoidea</taxon>
        <taxon>Tetranychidae</taxon>
        <taxon>Tetranychus</taxon>
    </lineage>
</organism>
<reference evidence="4" key="1">
    <citation type="submission" date="2011-08" db="EMBL/GenBank/DDBJ databases">
        <authorList>
            <person name="Rombauts S."/>
        </authorList>
    </citation>
    <scope>NUCLEOTIDE SEQUENCE</scope>
    <source>
        <strain evidence="4">London</strain>
    </source>
</reference>
<evidence type="ECO:0000256" key="1">
    <source>
        <dbReference type="SAM" id="MobiDB-lite"/>
    </source>
</evidence>
<evidence type="ECO:0000313" key="3">
    <source>
        <dbReference type="EnsemblMetazoa" id="tetur03g04470.1"/>
    </source>
</evidence>